<organism evidence="2 3">
    <name type="scientific">Protopolystoma xenopodis</name>
    <dbReference type="NCBI Taxonomy" id="117903"/>
    <lineage>
        <taxon>Eukaryota</taxon>
        <taxon>Metazoa</taxon>
        <taxon>Spiralia</taxon>
        <taxon>Lophotrochozoa</taxon>
        <taxon>Platyhelminthes</taxon>
        <taxon>Monogenea</taxon>
        <taxon>Polyopisthocotylea</taxon>
        <taxon>Polystomatidea</taxon>
        <taxon>Polystomatidae</taxon>
        <taxon>Protopolystoma</taxon>
    </lineage>
</organism>
<feature type="region of interest" description="Disordered" evidence="1">
    <location>
        <begin position="41"/>
        <end position="62"/>
    </location>
</feature>
<name>A0A3S5A0B7_9PLAT</name>
<reference evidence="2" key="1">
    <citation type="submission" date="2018-11" db="EMBL/GenBank/DDBJ databases">
        <authorList>
            <consortium name="Pathogen Informatics"/>
        </authorList>
    </citation>
    <scope>NUCLEOTIDE SEQUENCE</scope>
</reference>
<evidence type="ECO:0000313" key="2">
    <source>
        <dbReference type="EMBL" id="VEL16424.1"/>
    </source>
</evidence>
<feature type="compositionally biased region" description="Basic and acidic residues" evidence="1">
    <location>
        <begin position="280"/>
        <end position="296"/>
    </location>
</feature>
<protein>
    <submittedName>
        <fullName evidence="2">Uncharacterized protein</fullName>
    </submittedName>
</protein>
<proteinExistence type="predicted"/>
<dbReference type="Proteomes" id="UP000784294">
    <property type="component" value="Unassembled WGS sequence"/>
</dbReference>
<comment type="caution">
    <text evidence="2">The sequence shown here is derived from an EMBL/GenBank/DDBJ whole genome shotgun (WGS) entry which is preliminary data.</text>
</comment>
<dbReference type="OrthoDB" id="6259379at2759"/>
<gene>
    <name evidence="2" type="ORF">PXEA_LOCUS9864</name>
</gene>
<sequence length="386" mass="43204">MTELQRRNLLQPQHLRTSYPVETQMCQLAIFTDAIQRQAAEQQHLASREQSEASVHHEKSDEMTTFEVVASSAVGKHEPIRNRPTAITCDTSASSAKNSAPAGYVPEPRDVTQLTETWLAASHPLVMEIIPSRSLASLNLSRLPDCRGTNQTLTARGTSLIHGSLSKLKPQITKSSTVHSSFLCTHPEGARLNSHASNSLNPNENEPIVTRLPHMTVALEKLQPTTSPVNSFSSSASSGSADSSNVENRLFPASENHHNSTEEARRTNLSGKLTIQESSNSERKPADPIERSDKESFGSISNTTSTITALTFSLHFELWLRILIYRIHHMINTTRRLFLWTFSFSTFYNSHLDYADYDAREISENIPERRILECTIFDGTMLLEFW</sequence>
<feature type="region of interest" description="Disordered" evidence="1">
    <location>
        <begin position="224"/>
        <end position="298"/>
    </location>
</feature>
<evidence type="ECO:0000313" key="3">
    <source>
        <dbReference type="Proteomes" id="UP000784294"/>
    </source>
</evidence>
<dbReference type="AlphaFoldDB" id="A0A3S5A0B7"/>
<feature type="compositionally biased region" description="Low complexity" evidence="1">
    <location>
        <begin position="224"/>
        <end position="246"/>
    </location>
</feature>
<keyword evidence="3" id="KW-1185">Reference proteome</keyword>
<feature type="compositionally biased region" description="Basic and acidic residues" evidence="1">
    <location>
        <begin position="46"/>
        <end position="62"/>
    </location>
</feature>
<feature type="compositionally biased region" description="Basic and acidic residues" evidence="1">
    <location>
        <begin position="255"/>
        <end position="266"/>
    </location>
</feature>
<feature type="compositionally biased region" description="Polar residues" evidence="1">
    <location>
        <begin position="267"/>
        <end position="279"/>
    </location>
</feature>
<evidence type="ECO:0000256" key="1">
    <source>
        <dbReference type="SAM" id="MobiDB-lite"/>
    </source>
</evidence>
<accession>A0A3S5A0B7</accession>
<dbReference type="EMBL" id="CAAALY010028421">
    <property type="protein sequence ID" value="VEL16424.1"/>
    <property type="molecule type" value="Genomic_DNA"/>
</dbReference>